<keyword evidence="2" id="KW-1133">Transmembrane helix</keyword>
<dbReference type="EMBL" id="HBGD01001824">
    <property type="protein sequence ID" value="CAD9078296.1"/>
    <property type="molecule type" value="Transcribed_RNA"/>
</dbReference>
<feature type="chain" id="PRO_5031386444" description="EGF-like domain-containing protein" evidence="3">
    <location>
        <begin position="34"/>
        <end position="543"/>
    </location>
</feature>
<keyword evidence="2" id="KW-0472">Membrane</keyword>
<name>A0A7S1KMJ5_9EUKA</name>
<keyword evidence="3" id="KW-0732">Signal</keyword>
<feature type="transmembrane region" description="Helical" evidence="2">
    <location>
        <begin position="505"/>
        <end position="531"/>
    </location>
</feature>
<sequence length="543" mass="62756">MNHHPTRSTHTRAFIASTIVFLALLLFTNHTLAQRRRGSMDSFAFRAMDASRRNNVDIADTRRPLNKYFRKMNSDAGPTSLMEITHNLWKRGPVNQINEYYSNFFTKKFREAVDTMKDHLLEKDKPYALHELRKQSLQHSQASSDSGQIALADSAAERTRRMPIINENTPIHQRFAPVSLSQIKDDHMPTKIRRRSTRGTLTRLPTDEVDEELYVQTSEFNPCYQSNKTGIEYSKWVEYDNHTYVCNGTEVTKEEYGEAVSSTYGSNCTVYTTRIRGCFCPQDRYGLRCEKPVSITCQTFRQSPRDDCLKPSGFSDTTIVQGGVHLSSSGLNCVRYRTKDTASLRFNMECRSGVSSLESVDANRFSKTHVYTEVETGQNMSWTQLMSNFSYFVTKNPIGYGVYEFAMTEPASAPMYLTPINFFDFSDYRGRQEMWMDRPQYYTGEMPFFFRVPFSNIPGEFYAGNRLYVEVGFPTVRPVLYPILVPIYIDFPDMYYPVYDNSSELLAYILIPSILVLMSAACLFCCGFQLYRKYRHHKTLKVD</sequence>
<evidence type="ECO:0008006" key="5">
    <source>
        <dbReference type="Google" id="ProtNLM"/>
    </source>
</evidence>
<evidence type="ECO:0000256" key="1">
    <source>
        <dbReference type="SAM" id="MobiDB-lite"/>
    </source>
</evidence>
<keyword evidence="2" id="KW-0812">Transmembrane</keyword>
<evidence type="ECO:0000256" key="2">
    <source>
        <dbReference type="SAM" id="Phobius"/>
    </source>
</evidence>
<feature type="region of interest" description="Disordered" evidence="1">
    <location>
        <begin position="136"/>
        <end position="155"/>
    </location>
</feature>
<feature type="signal peptide" evidence="3">
    <location>
        <begin position="1"/>
        <end position="33"/>
    </location>
</feature>
<feature type="compositionally biased region" description="Polar residues" evidence="1">
    <location>
        <begin position="136"/>
        <end position="147"/>
    </location>
</feature>
<accession>A0A7S1KMJ5</accession>
<evidence type="ECO:0000256" key="3">
    <source>
        <dbReference type="SAM" id="SignalP"/>
    </source>
</evidence>
<dbReference type="AlphaFoldDB" id="A0A7S1KMJ5"/>
<protein>
    <recommendedName>
        <fullName evidence="5">EGF-like domain-containing protein</fullName>
    </recommendedName>
</protein>
<proteinExistence type="predicted"/>
<evidence type="ECO:0000313" key="4">
    <source>
        <dbReference type="EMBL" id="CAD9078296.1"/>
    </source>
</evidence>
<reference evidence="4" key="1">
    <citation type="submission" date="2021-01" db="EMBL/GenBank/DDBJ databases">
        <authorList>
            <person name="Corre E."/>
            <person name="Pelletier E."/>
            <person name="Niang G."/>
            <person name="Scheremetjew M."/>
            <person name="Finn R."/>
            <person name="Kale V."/>
            <person name="Holt S."/>
            <person name="Cochrane G."/>
            <person name="Meng A."/>
            <person name="Brown T."/>
            <person name="Cohen L."/>
        </authorList>
    </citation>
    <scope>NUCLEOTIDE SEQUENCE</scope>
    <source>
        <strain evidence="4">WS</strain>
    </source>
</reference>
<organism evidence="4">
    <name type="scientific">Percolomonas cosmopolitus</name>
    <dbReference type="NCBI Taxonomy" id="63605"/>
    <lineage>
        <taxon>Eukaryota</taxon>
        <taxon>Discoba</taxon>
        <taxon>Heterolobosea</taxon>
        <taxon>Tetramitia</taxon>
        <taxon>Eutetramitia</taxon>
        <taxon>Percolomonadidae</taxon>
        <taxon>Percolomonas</taxon>
    </lineage>
</organism>
<gene>
    <name evidence="4" type="ORF">PCOS0759_LOCUS1528</name>
</gene>